<evidence type="ECO:0008006" key="4">
    <source>
        <dbReference type="Google" id="ProtNLM"/>
    </source>
</evidence>
<keyword evidence="1" id="KW-1133">Transmembrane helix</keyword>
<name>A0AAE7VVC1_9CAUD</name>
<evidence type="ECO:0000313" key="2">
    <source>
        <dbReference type="EMBL" id="QXV80755.1"/>
    </source>
</evidence>
<gene>
    <name evidence="2" type="ORF">bas07_0080</name>
</gene>
<protein>
    <recommendedName>
        <fullName evidence="4">Transmembrane protein</fullName>
    </recommendedName>
</protein>
<accession>A0AAE7VVC1</accession>
<feature type="transmembrane region" description="Helical" evidence="1">
    <location>
        <begin position="20"/>
        <end position="42"/>
    </location>
</feature>
<keyword evidence="1" id="KW-0812">Transmembrane</keyword>
<sequence>MLENNNNATNPKPPFDFHEIMIVLFLILLVVYSVRAAIWFLMH</sequence>
<dbReference type="EMBL" id="MZ501079">
    <property type="protein sequence ID" value="QXV80755.1"/>
    <property type="molecule type" value="Genomic_DNA"/>
</dbReference>
<organism evidence="2 3">
    <name type="scientific">Escherichia phage JakobBernoulli</name>
    <dbReference type="NCBI Taxonomy" id="2851971"/>
    <lineage>
        <taxon>Viruses</taxon>
        <taxon>Duplodnaviria</taxon>
        <taxon>Heunggongvirae</taxon>
        <taxon>Uroviricota</taxon>
        <taxon>Caudoviricetes</taxon>
        <taxon>Drexlerviridae</taxon>
        <taxon>Tempevirinae</taxon>
        <taxon>Hanrivervirus</taxon>
        <taxon>Hanrivervirus jacobbernoulli</taxon>
    </lineage>
</organism>
<keyword evidence="3" id="KW-1185">Reference proteome</keyword>
<keyword evidence="1" id="KW-0472">Membrane</keyword>
<evidence type="ECO:0000256" key="1">
    <source>
        <dbReference type="SAM" id="Phobius"/>
    </source>
</evidence>
<evidence type="ECO:0000313" key="3">
    <source>
        <dbReference type="Proteomes" id="UP000828875"/>
    </source>
</evidence>
<proteinExistence type="predicted"/>
<reference evidence="3" key="1">
    <citation type="journal article" date="2021" name="PLoS Biol.">
        <title>Systematic exploration of Escherichia coli phage-host interactions with the BASEL phage collection.</title>
        <authorList>
            <person name="Maffei E."/>
            <person name="Shaidullina A."/>
            <person name="Burkolter M."/>
            <person name="Heyer Y."/>
            <person name="Estermann F."/>
            <person name="Druelle V."/>
            <person name="Sauer P."/>
            <person name="Willi L."/>
            <person name="Michaelis S."/>
            <person name="Hilbi H."/>
            <person name="Thaler D.S."/>
            <person name="Harms A."/>
        </authorList>
    </citation>
    <scope>NUCLEOTIDE SEQUENCE [LARGE SCALE GENOMIC DNA]</scope>
    <source>
        <strain evidence="3">Bas07</strain>
    </source>
</reference>
<dbReference type="Proteomes" id="UP000828875">
    <property type="component" value="Segment"/>
</dbReference>